<dbReference type="Proteomes" id="UP001218071">
    <property type="component" value="Chromosome"/>
</dbReference>
<organism evidence="3 4">
    <name type="scientific">Corynebacterium jeddahense</name>
    <dbReference type="NCBI Taxonomy" id="1414719"/>
    <lineage>
        <taxon>Bacteria</taxon>
        <taxon>Bacillati</taxon>
        <taxon>Actinomycetota</taxon>
        <taxon>Actinomycetes</taxon>
        <taxon>Mycobacteriales</taxon>
        <taxon>Corynebacteriaceae</taxon>
        <taxon>Corynebacterium</taxon>
    </lineage>
</organism>
<keyword evidence="2" id="KW-0472">Membrane</keyword>
<dbReference type="RefSeq" id="WP_042409979.1">
    <property type="nucleotide sequence ID" value="NZ_CBYN010000149.1"/>
</dbReference>
<proteinExistence type="predicted"/>
<name>A0ABY7UGE6_9CORY</name>
<gene>
    <name evidence="3" type="ORF">CJEDD_00815</name>
</gene>
<protein>
    <submittedName>
        <fullName evidence="3">Uncharacterized protein</fullName>
    </submittedName>
</protein>
<evidence type="ECO:0000256" key="2">
    <source>
        <dbReference type="SAM" id="Phobius"/>
    </source>
</evidence>
<feature type="compositionally biased region" description="Low complexity" evidence="1">
    <location>
        <begin position="26"/>
        <end position="40"/>
    </location>
</feature>
<accession>A0ABY7UGE6</accession>
<feature type="region of interest" description="Disordered" evidence="1">
    <location>
        <begin position="1"/>
        <end position="57"/>
    </location>
</feature>
<reference evidence="3 4" key="1">
    <citation type="submission" date="2020-10" db="EMBL/GenBank/DDBJ databases">
        <title>Complete genome sequence of Corynebacterium jeddahense DSM 45997, type strain of Corynebacterium jeddahense.</title>
        <authorList>
            <person name="Busche T."/>
            <person name="Kalinowski J."/>
            <person name="Ruckert C."/>
        </authorList>
    </citation>
    <scope>NUCLEOTIDE SEQUENCE [LARGE SCALE GENOMIC DNA]</scope>
    <source>
        <strain evidence="3 4">DSM 45997</strain>
    </source>
</reference>
<evidence type="ECO:0000313" key="3">
    <source>
        <dbReference type="EMBL" id="WCZ37792.1"/>
    </source>
</evidence>
<sequence>MQLDKASKAAGKRRGLDPRLASVAVPDTPTNTAPSSTAPAGDSKPATDSKPASKGSSTGAIVGIVIAVLAVIGVAAAWPEISKHLPQ</sequence>
<feature type="transmembrane region" description="Helical" evidence="2">
    <location>
        <begin position="59"/>
        <end position="78"/>
    </location>
</feature>
<dbReference type="EMBL" id="CP063194">
    <property type="protein sequence ID" value="WCZ37792.1"/>
    <property type="molecule type" value="Genomic_DNA"/>
</dbReference>
<evidence type="ECO:0000313" key="4">
    <source>
        <dbReference type="Proteomes" id="UP001218071"/>
    </source>
</evidence>
<keyword evidence="4" id="KW-1185">Reference proteome</keyword>
<keyword evidence="2" id="KW-1133">Transmembrane helix</keyword>
<evidence type="ECO:0000256" key="1">
    <source>
        <dbReference type="SAM" id="MobiDB-lite"/>
    </source>
</evidence>
<keyword evidence="2" id="KW-0812">Transmembrane</keyword>